<evidence type="ECO:0000256" key="1">
    <source>
        <dbReference type="SAM" id="Phobius"/>
    </source>
</evidence>
<keyword evidence="1" id="KW-0812">Transmembrane</keyword>
<proteinExistence type="predicted"/>
<accession>A0ABM8ANW2</accession>
<dbReference type="InterPro" id="IPR011435">
    <property type="entry name" value="UmpAB"/>
</dbReference>
<feature type="transmembrane region" description="Helical" evidence="1">
    <location>
        <begin position="142"/>
        <end position="164"/>
    </location>
</feature>
<dbReference type="RefSeq" id="WP_264983123.1">
    <property type="nucleotide sequence ID" value="NZ_AP026708.1"/>
</dbReference>
<gene>
    <name evidence="2" type="ORF">JCM14722_06070</name>
</gene>
<keyword evidence="1" id="KW-1133">Transmembrane helix</keyword>
<organism evidence="2 3">
    <name type="scientific">Pseudodesulfovibrio portus</name>
    <dbReference type="NCBI Taxonomy" id="231439"/>
    <lineage>
        <taxon>Bacteria</taxon>
        <taxon>Pseudomonadati</taxon>
        <taxon>Thermodesulfobacteriota</taxon>
        <taxon>Desulfovibrionia</taxon>
        <taxon>Desulfovibrionales</taxon>
        <taxon>Desulfovibrionaceae</taxon>
    </lineage>
</organism>
<evidence type="ECO:0000313" key="2">
    <source>
        <dbReference type="EMBL" id="BDQ33065.1"/>
    </source>
</evidence>
<feature type="transmembrane region" description="Helical" evidence="1">
    <location>
        <begin position="234"/>
        <end position="254"/>
    </location>
</feature>
<feature type="transmembrane region" description="Helical" evidence="1">
    <location>
        <begin position="21"/>
        <end position="41"/>
    </location>
</feature>
<reference evidence="2" key="1">
    <citation type="submission" date="2022-08" db="EMBL/GenBank/DDBJ databases">
        <title>Genome Sequence of the sulphate-reducing bacterium, Pseudodesulfovibrio portus JCM14722.</title>
        <authorList>
            <person name="Kondo R."/>
            <person name="Kataoka T."/>
        </authorList>
    </citation>
    <scope>NUCLEOTIDE SEQUENCE</scope>
    <source>
        <strain evidence="2">JCM 14722</strain>
    </source>
</reference>
<dbReference type="Pfam" id="PF07556">
    <property type="entry name" value="DUF1538"/>
    <property type="match status" value="1"/>
</dbReference>
<feature type="transmembrane region" description="Helical" evidence="1">
    <location>
        <begin position="200"/>
        <end position="222"/>
    </location>
</feature>
<keyword evidence="3" id="KW-1185">Reference proteome</keyword>
<keyword evidence="1" id="KW-0472">Membrane</keyword>
<dbReference type="Proteomes" id="UP001061361">
    <property type="component" value="Chromosome"/>
</dbReference>
<name>A0ABM8ANW2_9BACT</name>
<dbReference type="EMBL" id="AP026708">
    <property type="protein sequence ID" value="BDQ33065.1"/>
    <property type="molecule type" value="Genomic_DNA"/>
</dbReference>
<sequence length="255" mass="26503">MGKREKASLTRVTLRGVGSKLWGSAKDLLPIVLVIAFFQLVVLRQPLPDLGEVLLGTVLVVVGLTLFIQGLEMGLFPIGEAMAHALARKGSLFWLLTFAFALGFSTTVAEPALIAVSAEAASIAADGNLIASTQKAMGQYALGLRLSVAVSVGVAILVGVLRILRGWPVQYLIIGGYVVVMLLTLIAPEEIIGIAYDAGGVTTSTVTVPLVAALGVGLASIIKGRSPLLDGFGLIAFASLLPMIFVMGYGLVVFG</sequence>
<feature type="transmembrane region" description="Helical" evidence="1">
    <location>
        <begin position="53"/>
        <end position="71"/>
    </location>
</feature>
<protein>
    <submittedName>
        <fullName evidence="2">Membrane protein</fullName>
    </submittedName>
</protein>
<feature type="transmembrane region" description="Helical" evidence="1">
    <location>
        <begin position="171"/>
        <end position="188"/>
    </location>
</feature>
<feature type="transmembrane region" description="Helical" evidence="1">
    <location>
        <begin position="92"/>
        <end position="109"/>
    </location>
</feature>
<evidence type="ECO:0000313" key="3">
    <source>
        <dbReference type="Proteomes" id="UP001061361"/>
    </source>
</evidence>